<dbReference type="InterPro" id="IPR022551">
    <property type="entry name" value="BrxC"/>
</dbReference>
<name>A0ABW0YMY4_9BACI</name>
<sequence>MSLVKLNEVEEFDNALSNEEKVLIFKNSVTCSISEAAFKELEAFTKDHPESRFFYLNVQDARPLSDYIAETFDVKHESPQALIIRRNNVVWHDSHWRVTSQMLDQKWEEA</sequence>
<keyword evidence="2" id="KW-1185">Reference proteome</keyword>
<comment type="caution">
    <text evidence="1">The sequence shown here is derived from an EMBL/GenBank/DDBJ whole genome shotgun (WGS) entry which is preliminary data.</text>
</comment>
<dbReference type="Proteomes" id="UP001596142">
    <property type="component" value="Unassembled WGS sequence"/>
</dbReference>
<evidence type="ECO:0000313" key="2">
    <source>
        <dbReference type="Proteomes" id="UP001596142"/>
    </source>
</evidence>
<accession>A0ABW0YMY4</accession>
<dbReference type="InterPro" id="IPR036249">
    <property type="entry name" value="Thioredoxin-like_sf"/>
</dbReference>
<organism evidence="1 2">
    <name type="scientific">Thalassorhabdus alkalitolerans</name>
    <dbReference type="NCBI Taxonomy" id="2282697"/>
    <lineage>
        <taxon>Bacteria</taxon>
        <taxon>Bacillati</taxon>
        <taxon>Bacillota</taxon>
        <taxon>Bacilli</taxon>
        <taxon>Bacillales</taxon>
        <taxon>Bacillaceae</taxon>
        <taxon>Thalassorhabdus</taxon>
    </lineage>
</organism>
<dbReference type="NCBIfam" id="TIGR04019">
    <property type="entry name" value="B_thiol_YtxJ"/>
    <property type="match status" value="1"/>
</dbReference>
<gene>
    <name evidence="1" type="primary">ytxJ</name>
    <name evidence="1" type="ORF">ACFPU1_08455</name>
</gene>
<proteinExistence type="predicted"/>
<dbReference type="EMBL" id="JBHSOZ010000003">
    <property type="protein sequence ID" value="MFC5712811.1"/>
    <property type="molecule type" value="Genomic_DNA"/>
</dbReference>
<protein>
    <submittedName>
        <fullName evidence="1">Bacillithiol system redox-active protein YtxJ</fullName>
    </submittedName>
</protein>
<dbReference type="SUPFAM" id="SSF52833">
    <property type="entry name" value="Thioredoxin-like"/>
    <property type="match status" value="1"/>
</dbReference>
<evidence type="ECO:0000313" key="1">
    <source>
        <dbReference type="EMBL" id="MFC5712811.1"/>
    </source>
</evidence>
<dbReference type="RefSeq" id="WP_385940074.1">
    <property type="nucleotide sequence ID" value="NZ_JBHSOZ010000003.1"/>
</dbReference>
<dbReference type="Pfam" id="PF11009">
    <property type="entry name" value="BrxC"/>
    <property type="match status" value="1"/>
</dbReference>
<reference evidence="2" key="1">
    <citation type="journal article" date="2019" name="Int. J. Syst. Evol. Microbiol.">
        <title>The Global Catalogue of Microorganisms (GCM) 10K type strain sequencing project: providing services to taxonomists for standard genome sequencing and annotation.</title>
        <authorList>
            <consortium name="The Broad Institute Genomics Platform"/>
            <consortium name="The Broad Institute Genome Sequencing Center for Infectious Disease"/>
            <person name="Wu L."/>
            <person name="Ma J."/>
        </authorList>
    </citation>
    <scope>NUCLEOTIDE SEQUENCE [LARGE SCALE GENOMIC DNA]</scope>
    <source>
        <strain evidence="2">CECT 7184</strain>
    </source>
</reference>
<dbReference type="Gene3D" id="3.40.30.10">
    <property type="entry name" value="Glutaredoxin"/>
    <property type="match status" value="1"/>
</dbReference>